<keyword evidence="1" id="KW-1133">Transmembrane helix</keyword>
<dbReference type="Proteomes" id="UP000318422">
    <property type="component" value="Unassembled WGS sequence"/>
</dbReference>
<dbReference type="OrthoDB" id="9181730at2"/>
<evidence type="ECO:0008006" key="4">
    <source>
        <dbReference type="Google" id="ProtNLM"/>
    </source>
</evidence>
<organism evidence="2 3">
    <name type="scientific">Zoogloea ramigera</name>
    <dbReference type="NCBI Taxonomy" id="350"/>
    <lineage>
        <taxon>Bacteria</taxon>
        <taxon>Pseudomonadati</taxon>
        <taxon>Pseudomonadota</taxon>
        <taxon>Betaproteobacteria</taxon>
        <taxon>Rhodocyclales</taxon>
        <taxon>Zoogloeaceae</taxon>
        <taxon>Zoogloea</taxon>
    </lineage>
</organism>
<dbReference type="RefSeq" id="WP_141348752.1">
    <property type="nucleotide sequence ID" value="NZ_BJNV01000002.1"/>
</dbReference>
<gene>
    <name evidence="2" type="ORF">ZRA01_00600</name>
</gene>
<reference evidence="2 3" key="1">
    <citation type="submission" date="2019-06" db="EMBL/GenBank/DDBJ databases">
        <title>Whole genome shotgun sequence of Zoogloea ramigera NBRC 15342.</title>
        <authorList>
            <person name="Hosoyama A."/>
            <person name="Uohara A."/>
            <person name="Ohji S."/>
            <person name="Ichikawa N."/>
        </authorList>
    </citation>
    <scope>NUCLEOTIDE SEQUENCE [LARGE SCALE GENOMIC DNA]</scope>
    <source>
        <strain evidence="2 3">NBRC 15342</strain>
    </source>
</reference>
<dbReference type="EMBL" id="BJNV01000002">
    <property type="protein sequence ID" value="GEC93987.1"/>
    <property type="molecule type" value="Genomic_DNA"/>
</dbReference>
<dbReference type="InterPro" id="IPR031876">
    <property type="entry name" value="DUF4760"/>
</dbReference>
<evidence type="ECO:0000256" key="1">
    <source>
        <dbReference type="SAM" id="Phobius"/>
    </source>
</evidence>
<protein>
    <recommendedName>
        <fullName evidence="4">DUF4760 domain-containing protein</fullName>
    </recommendedName>
</protein>
<sequence length="150" mass="16605">MDVNLITAVSAAAGAVLSGVATTIAIIVAYKVHQNQKLLSQRQLLLPLWDYMATLSKIDSNTPVTPDVIKVVNTLELVALCCEGGMIDEKVIRRTFKDQFIVHYDDVKRCRSIPGLSVDGEGLLKQNRAATEFYNSLESERLSQDRVQRA</sequence>
<feature type="transmembrane region" description="Helical" evidence="1">
    <location>
        <begin position="6"/>
        <end position="30"/>
    </location>
</feature>
<name>A0A4Y4CSJ8_ZOORA</name>
<evidence type="ECO:0000313" key="2">
    <source>
        <dbReference type="EMBL" id="GEC93987.1"/>
    </source>
</evidence>
<keyword evidence="1" id="KW-0472">Membrane</keyword>
<keyword evidence="3" id="KW-1185">Reference proteome</keyword>
<dbReference type="AlphaFoldDB" id="A0A4Y4CSJ8"/>
<comment type="caution">
    <text evidence="2">The sequence shown here is derived from an EMBL/GenBank/DDBJ whole genome shotgun (WGS) entry which is preliminary data.</text>
</comment>
<evidence type="ECO:0000313" key="3">
    <source>
        <dbReference type="Proteomes" id="UP000318422"/>
    </source>
</evidence>
<keyword evidence="1" id="KW-0812">Transmembrane</keyword>
<accession>A0A4Y4CSJ8</accession>
<dbReference type="Pfam" id="PF15956">
    <property type="entry name" value="DUF4760"/>
    <property type="match status" value="1"/>
</dbReference>
<proteinExistence type="predicted"/>